<gene>
    <name evidence="3" type="ORF">LSAT_V11C700371860</name>
</gene>
<dbReference type="Proteomes" id="UP000235145">
    <property type="component" value="Unassembled WGS sequence"/>
</dbReference>
<comment type="caution">
    <text evidence="3">The sequence shown here is derived from an EMBL/GenBank/DDBJ whole genome shotgun (WGS) entry which is preliminary data.</text>
</comment>
<dbReference type="SUPFAM" id="SSF52540">
    <property type="entry name" value="P-loop containing nucleoside triphosphate hydrolases"/>
    <property type="match status" value="1"/>
</dbReference>
<dbReference type="AlphaFoldDB" id="A0A9R1UY19"/>
<evidence type="ECO:0000259" key="2">
    <source>
        <dbReference type="Pfam" id="PF21530"/>
    </source>
</evidence>
<name>A0A9R1UY19_LACSA</name>
<keyword evidence="1" id="KW-1133">Transmembrane helix</keyword>
<proteinExistence type="predicted"/>
<keyword evidence="1" id="KW-0472">Membrane</keyword>
<evidence type="ECO:0000313" key="4">
    <source>
        <dbReference type="Proteomes" id="UP000235145"/>
    </source>
</evidence>
<sequence>MMLWFWMANFGGKKYWKLIVNINFIFFSYIILFINVWALIYFLASGIEIQWTDPDEMETFSQWLLVVSNGELGIPKNDGRCNAKKIQIPPQYIIHPHASLVEGLIRFIYDNFTLQNPTILNLSEKAIVCLKNETAHEINMMVMKKTAGSSKIYLSTNSIILNTCKTLKGMPPYQLELKTNAPVTLVRNINPIYGLCNGTQLIITHLLSRFIEAQIMDGITIGRRVYIPHITLTHIDNELMSIAKKGIYLPQLVFGHGQLYVALSRATYPQSLKVPTISQPNELVNLTKNIV</sequence>
<feature type="transmembrane region" description="Helical" evidence="1">
    <location>
        <begin position="20"/>
        <end position="44"/>
    </location>
</feature>
<accession>A0A9R1UY19</accession>
<dbReference type="Pfam" id="PF21530">
    <property type="entry name" value="Pif1_2B_dom"/>
    <property type="match status" value="1"/>
</dbReference>
<dbReference type="InterPro" id="IPR027417">
    <property type="entry name" value="P-loop_NTPase"/>
</dbReference>
<keyword evidence="4" id="KW-1185">Reference proteome</keyword>
<keyword evidence="1" id="KW-0812">Transmembrane</keyword>
<dbReference type="PANTHER" id="PTHR10492">
    <property type="match status" value="1"/>
</dbReference>
<reference evidence="3 4" key="1">
    <citation type="journal article" date="2017" name="Nat. Commun.">
        <title>Genome assembly with in vitro proximity ligation data and whole-genome triplication in lettuce.</title>
        <authorList>
            <person name="Reyes-Chin-Wo S."/>
            <person name="Wang Z."/>
            <person name="Yang X."/>
            <person name="Kozik A."/>
            <person name="Arikit S."/>
            <person name="Song C."/>
            <person name="Xia L."/>
            <person name="Froenicke L."/>
            <person name="Lavelle D.O."/>
            <person name="Truco M.J."/>
            <person name="Xia R."/>
            <person name="Zhu S."/>
            <person name="Xu C."/>
            <person name="Xu H."/>
            <person name="Xu X."/>
            <person name="Cox K."/>
            <person name="Korf I."/>
            <person name="Meyers B.C."/>
            <person name="Michelmore R.W."/>
        </authorList>
    </citation>
    <scope>NUCLEOTIDE SEQUENCE [LARGE SCALE GENOMIC DNA]</scope>
    <source>
        <strain evidence="4">cv. Salinas</strain>
        <tissue evidence="3">Seedlings</tissue>
    </source>
</reference>
<dbReference type="EMBL" id="NBSK02000007">
    <property type="protein sequence ID" value="KAJ0194801.1"/>
    <property type="molecule type" value="Genomic_DNA"/>
</dbReference>
<evidence type="ECO:0000313" key="3">
    <source>
        <dbReference type="EMBL" id="KAJ0194801.1"/>
    </source>
</evidence>
<evidence type="ECO:0000256" key="1">
    <source>
        <dbReference type="SAM" id="Phobius"/>
    </source>
</evidence>
<dbReference type="InterPro" id="IPR049163">
    <property type="entry name" value="Pif1-like_2B_dom"/>
</dbReference>
<feature type="domain" description="DNA helicase Pif1-like 2B" evidence="2">
    <location>
        <begin position="167"/>
        <end position="206"/>
    </location>
</feature>
<organism evidence="3 4">
    <name type="scientific">Lactuca sativa</name>
    <name type="common">Garden lettuce</name>
    <dbReference type="NCBI Taxonomy" id="4236"/>
    <lineage>
        <taxon>Eukaryota</taxon>
        <taxon>Viridiplantae</taxon>
        <taxon>Streptophyta</taxon>
        <taxon>Embryophyta</taxon>
        <taxon>Tracheophyta</taxon>
        <taxon>Spermatophyta</taxon>
        <taxon>Magnoliopsida</taxon>
        <taxon>eudicotyledons</taxon>
        <taxon>Gunneridae</taxon>
        <taxon>Pentapetalae</taxon>
        <taxon>asterids</taxon>
        <taxon>campanulids</taxon>
        <taxon>Asterales</taxon>
        <taxon>Asteraceae</taxon>
        <taxon>Cichorioideae</taxon>
        <taxon>Cichorieae</taxon>
        <taxon>Lactucinae</taxon>
        <taxon>Lactuca</taxon>
    </lineage>
</organism>
<protein>
    <recommendedName>
        <fullName evidence="2">DNA helicase Pif1-like 2B domain-containing protein</fullName>
    </recommendedName>
</protein>
<dbReference type="PANTHER" id="PTHR10492:SF96">
    <property type="entry name" value="ATP-DEPENDENT DNA HELICASE"/>
    <property type="match status" value="1"/>
</dbReference>